<evidence type="ECO:0000313" key="2">
    <source>
        <dbReference type="EMBL" id="KAB2632516.1"/>
    </source>
</evidence>
<comment type="caution">
    <text evidence="2">The sequence shown here is derived from an EMBL/GenBank/DDBJ whole genome shotgun (WGS) entry which is preliminary data.</text>
</comment>
<sequence length="79" mass="8900">MVEVEAVRGGIETDSKMLVEMLNGLLLPEASIEGLLWDIEHSKWQLAYVEFLHTSRLCNMVAHLVAKYIVLSQSGYLIP</sequence>
<dbReference type="GO" id="GO:0004523">
    <property type="term" value="F:RNA-DNA hybrid ribonuclease activity"/>
    <property type="evidence" value="ECO:0007669"/>
    <property type="project" value="InterPro"/>
</dbReference>
<dbReference type="EMBL" id="SMOL01000120">
    <property type="protein sequence ID" value="KAB2632516.1"/>
    <property type="molecule type" value="Genomic_DNA"/>
</dbReference>
<evidence type="ECO:0000313" key="3">
    <source>
        <dbReference type="Proteomes" id="UP000327157"/>
    </source>
</evidence>
<reference evidence="2 3" key="1">
    <citation type="submission" date="2019-09" db="EMBL/GenBank/DDBJ databases">
        <authorList>
            <person name="Ou C."/>
        </authorList>
    </citation>
    <scope>NUCLEOTIDE SEQUENCE [LARGE SCALE GENOMIC DNA]</scope>
    <source>
        <strain evidence="2">S2</strain>
        <tissue evidence="2">Leaf</tissue>
    </source>
</reference>
<accession>A0A5N5HX92</accession>
<dbReference type="AlphaFoldDB" id="A0A5N5HX92"/>
<dbReference type="Pfam" id="PF13456">
    <property type="entry name" value="RVT_3"/>
    <property type="match status" value="1"/>
</dbReference>
<dbReference type="OrthoDB" id="1473488at2759"/>
<gene>
    <name evidence="2" type="ORF">D8674_028763</name>
</gene>
<protein>
    <recommendedName>
        <fullName evidence="1">RNase H type-1 domain-containing protein</fullName>
    </recommendedName>
</protein>
<dbReference type="InterPro" id="IPR002156">
    <property type="entry name" value="RNaseH_domain"/>
</dbReference>
<evidence type="ECO:0000259" key="1">
    <source>
        <dbReference type="Pfam" id="PF13456"/>
    </source>
</evidence>
<keyword evidence="3" id="KW-1185">Reference proteome</keyword>
<name>A0A5N5HX92_9ROSA</name>
<reference evidence="3" key="2">
    <citation type="submission" date="2019-10" db="EMBL/GenBank/DDBJ databases">
        <title>A de novo genome assembly of a pear dwarfing rootstock.</title>
        <authorList>
            <person name="Wang F."/>
            <person name="Wang J."/>
            <person name="Li S."/>
            <person name="Zhang Y."/>
            <person name="Fang M."/>
            <person name="Ma L."/>
            <person name="Zhao Y."/>
            <person name="Jiang S."/>
        </authorList>
    </citation>
    <scope>NUCLEOTIDE SEQUENCE [LARGE SCALE GENOMIC DNA]</scope>
</reference>
<organism evidence="2 3">
    <name type="scientific">Pyrus ussuriensis x Pyrus communis</name>
    <dbReference type="NCBI Taxonomy" id="2448454"/>
    <lineage>
        <taxon>Eukaryota</taxon>
        <taxon>Viridiplantae</taxon>
        <taxon>Streptophyta</taxon>
        <taxon>Embryophyta</taxon>
        <taxon>Tracheophyta</taxon>
        <taxon>Spermatophyta</taxon>
        <taxon>Magnoliopsida</taxon>
        <taxon>eudicotyledons</taxon>
        <taxon>Gunneridae</taxon>
        <taxon>Pentapetalae</taxon>
        <taxon>rosids</taxon>
        <taxon>fabids</taxon>
        <taxon>Rosales</taxon>
        <taxon>Rosaceae</taxon>
        <taxon>Amygdaloideae</taxon>
        <taxon>Maleae</taxon>
        <taxon>Pyrus</taxon>
    </lineage>
</organism>
<proteinExistence type="predicted"/>
<dbReference type="Proteomes" id="UP000327157">
    <property type="component" value="Chromosome 6"/>
</dbReference>
<reference evidence="2 3" key="3">
    <citation type="submission" date="2019-11" db="EMBL/GenBank/DDBJ databases">
        <title>A de novo genome assembly of a pear dwarfing rootstock.</title>
        <authorList>
            <person name="Wang F."/>
            <person name="Wang J."/>
            <person name="Li S."/>
            <person name="Zhang Y."/>
            <person name="Fang M."/>
            <person name="Ma L."/>
            <person name="Zhao Y."/>
            <person name="Jiang S."/>
        </authorList>
    </citation>
    <scope>NUCLEOTIDE SEQUENCE [LARGE SCALE GENOMIC DNA]</scope>
    <source>
        <strain evidence="2">S2</strain>
        <tissue evidence="2">Leaf</tissue>
    </source>
</reference>
<feature type="domain" description="RNase H type-1" evidence="1">
    <location>
        <begin position="11"/>
        <end position="68"/>
    </location>
</feature>
<dbReference type="GO" id="GO:0003676">
    <property type="term" value="F:nucleic acid binding"/>
    <property type="evidence" value="ECO:0007669"/>
    <property type="project" value="InterPro"/>
</dbReference>